<dbReference type="InterPro" id="IPR001138">
    <property type="entry name" value="Zn2Cys6_DnaBD"/>
</dbReference>
<dbReference type="Pfam" id="PF00172">
    <property type="entry name" value="Zn_clus"/>
    <property type="match status" value="1"/>
</dbReference>
<evidence type="ECO:0000313" key="3">
    <source>
        <dbReference type="EMBL" id="PMD44538.1"/>
    </source>
</evidence>
<evidence type="ECO:0000313" key="4">
    <source>
        <dbReference type="Proteomes" id="UP000235786"/>
    </source>
</evidence>
<dbReference type="EMBL" id="KZ613941">
    <property type="protein sequence ID" value="PMD44538.1"/>
    <property type="molecule type" value="Genomic_DNA"/>
</dbReference>
<keyword evidence="1" id="KW-0539">Nucleus</keyword>
<feature type="domain" description="Zn(2)-C6 fungal-type" evidence="2">
    <location>
        <begin position="66"/>
        <end position="99"/>
    </location>
</feature>
<dbReference type="PROSITE" id="PS50048">
    <property type="entry name" value="ZN2_CY6_FUNGAL_2"/>
    <property type="match status" value="1"/>
</dbReference>
<dbReference type="CDD" id="cd00067">
    <property type="entry name" value="GAL4"/>
    <property type="match status" value="1"/>
</dbReference>
<organism evidence="3 4">
    <name type="scientific">Hyaloscypha variabilis (strain UAMH 11265 / GT02V1 / F)</name>
    <name type="common">Meliniomyces variabilis</name>
    <dbReference type="NCBI Taxonomy" id="1149755"/>
    <lineage>
        <taxon>Eukaryota</taxon>
        <taxon>Fungi</taxon>
        <taxon>Dikarya</taxon>
        <taxon>Ascomycota</taxon>
        <taxon>Pezizomycotina</taxon>
        <taxon>Leotiomycetes</taxon>
        <taxon>Helotiales</taxon>
        <taxon>Hyaloscyphaceae</taxon>
        <taxon>Hyaloscypha</taxon>
        <taxon>Hyaloscypha variabilis</taxon>
    </lineage>
</organism>
<name>A0A2J6S1B1_HYAVF</name>
<dbReference type="InterPro" id="IPR052400">
    <property type="entry name" value="Zn2-C6_fungal_TF"/>
</dbReference>
<reference evidence="3 4" key="1">
    <citation type="submission" date="2016-04" db="EMBL/GenBank/DDBJ databases">
        <title>A degradative enzymes factory behind the ericoid mycorrhizal symbiosis.</title>
        <authorList>
            <consortium name="DOE Joint Genome Institute"/>
            <person name="Martino E."/>
            <person name="Morin E."/>
            <person name="Grelet G."/>
            <person name="Kuo A."/>
            <person name="Kohler A."/>
            <person name="Daghino S."/>
            <person name="Barry K."/>
            <person name="Choi C."/>
            <person name="Cichocki N."/>
            <person name="Clum A."/>
            <person name="Copeland A."/>
            <person name="Hainaut M."/>
            <person name="Haridas S."/>
            <person name="Labutti K."/>
            <person name="Lindquist E."/>
            <person name="Lipzen A."/>
            <person name="Khouja H.-R."/>
            <person name="Murat C."/>
            <person name="Ohm R."/>
            <person name="Olson A."/>
            <person name="Spatafora J."/>
            <person name="Veneault-Fourrey C."/>
            <person name="Henrissat B."/>
            <person name="Grigoriev I."/>
            <person name="Martin F."/>
            <person name="Perotto S."/>
        </authorList>
    </citation>
    <scope>NUCLEOTIDE SEQUENCE [LARGE SCALE GENOMIC DNA]</scope>
    <source>
        <strain evidence="3 4">F</strain>
    </source>
</reference>
<dbReference type="PANTHER" id="PTHR47657">
    <property type="entry name" value="STEROL REGULATORY ELEMENT-BINDING PROTEIN ECM22"/>
    <property type="match status" value="1"/>
</dbReference>
<gene>
    <name evidence="3" type="ORF">L207DRAFT_579476</name>
</gene>
<dbReference type="SUPFAM" id="SSF57701">
    <property type="entry name" value="Zn2/Cys6 DNA-binding domain"/>
    <property type="match status" value="1"/>
</dbReference>
<keyword evidence="4" id="KW-1185">Reference proteome</keyword>
<dbReference type="PANTHER" id="PTHR47657:SF14">
    <property type="entry name" value="ZN(2)-C6 FUNGAL-TYPE DOMAIN-CONTAINING PROTEIN"/>
    <property type="match status" value="1"/>
</dbReference>
<evidence type="ECO:0000259" key="2">
    <source>
        <dbReference type="PROSITE" id="PS50048"/>
    </source>
</evidence>
<sequence>MSCKQILLLQSPTLAYGPTGPPVNFEDPKRQELDVGFNRIFSGTLTWPNDRVLPPPRRAFQKSRRGCRTCKARKVKCDEEHPLCCNCARRYPGIESCDFEPFTQFTNRNNESVSISSRQQSHGSLPSIGKAVSVQPAGFSCSEGQRLLELRLMHHYTTSTCKEMPDGHSRKAKYIWSIDMPQLAFQNDLVLNALLGVSALHHWALKPDDPRLSYAAGYYIDRAVRSHRKALTAVDQASVESVLATAILITHYTWLSAHSNNAPYELHLQTYHMARSIQVLFEQMYPWVSDSGYLWYVERTPAIDIDEVACFDPFLLSSQEDLAKLAETFDEEDVTPTDKKVYEKAVVELTSMCVAICNGGSQVPLQRGVATLPLRLPDRFLELVELKDPRALVLLARNHSLLKVIEPVWWLHGTGGSQKVAEISITGLAKMLPLEWAWAMEWPFKVLAGDLRPSISDVG</sequence>
<dbReference type="AlphaFoldDB" id="A0A2J6S1B1"/>
<dbReference type="Proteomes" id="UP000235786">
    <property type="component" value="Unassembled WGS sequence"/>
</dbReference>
<dbReference type="Pfam" id="PF11951">
    <property type="entry name" value="Fungal_trans_2"/>
    <property type="match status" value="1"/>
</dbReference>
<dbReference type="OrthoDB" id="3546279at2759"/>
<dbReference type="InterPro" id="IPR036864">
    <property type="entry name" value="Zn2-C6_fun-type_DNA-bd_sf"/>
</dbReference>
<protein>
    <recommendedName>
        <fullName evidence="2">Zn(2)-C6 fungal-type domain-containing protein</fullName>
    </recommendedName>
</protein>
<dbReference type="InterPro" id="IPR021858">
    <property type="entry name" value="Fun_TF"/>
</dbReference>
<proteinExistence type="predicted"/>
<dbReference type="GO" id="GO:0000981">
    <property type="term" value="F:DNA-binding transcription factor activity, RNA polymerase II-specific"/>
    <property type="evidence" value="ECO:0007669"/>
    <property type="project" value="InterPro"/>
</dbReference>
<evidence type="ECO:0000256" key="1">
    <source>
        <dbReference type="ARBA" id="ARBA00023242"/>
    </source>
</evidence>
<dbReference type="Gene3D" id="4.10.240.10">
    <property type="entry name" value="Zn(2)-C6 fungal-type DNA-binding domain"/>
    <property type="match status" value="1"/>
</dbReference>
<dbReference type="GO" id="GO:0008270">
    <property type="term" value="F:zinc ion binding"/>
    <property type="evidence" value="ECO:0007669"/>
    <property type="project" value="InterPro"/>
</dbReference>
<accession>A0A2J6S1B1</accession>